<dbReference type="AlphaFoldDB" id="A0A816PWV9"/>
<gene>
    <name evidence="2" type="ORF">WKI299_LOCUS10951</name>
</gene>
<evidence type="ECO:0000256" key="1">
    <source>
        <dbReference type="SAM" id="MobiDB-lite"/>
    </source>
</evidence>
<dbReference type="EMBL" id="CAJNRF010003996">
    <property type="protein sequence ID" value="CAF2054728.1"/>
    <property type="molecule type" value="Genomic_DNA"/>
</dbReference>
<reference evidence="2" key="1">
    <citation type="submission" date="2021-02" db="EMBL/GenBank/DDBJ databases">
        <authorList>
            <person name="Nowell W R."/>
        </authorList>
    </citation>
    <scope>NUCLEOTIDE SEQUENCE</scope>
</reference>
<evidence type="ECO:0000313" key="3">
    <source>
        <dbReference type="Proteomes" id="UP000663856"/>
    </source>
</evidence>
<name>A0A816PWV9_9BILA</name>
<evidence type="ECO:0000313" key="2">
    <source>
        <dbReference type="EMBL" id="CAF2054728.1"/>
    </source>
</evidence>
<feature type="compositionally biased region" description="Polar residues" evidence="1">
    <location>
        <begin position="44"/>
        <end position="54"/>
    </location>
</feature>
<dbReference type="Proteomes" id="UP000663856">
    <property type="component" value="Unassembled WGS sequence"/>
</dbReference>
<organism evidence="2 3">
    <name type="scientific">Rotaria magnacalcarata</name>
    <dbReference type="NCBI Taxonomy" id="392030"/>
    <lineage>
        <taxon>Eukaryota</taxon>
        <taxon>Metazoa</taxon>
        <taxon>Spiralia</taxon>
        <taxon>Gnathifera</taxon>
        <taxon>Rotifera</taxon>
        <taxon>Eurotatoria</taxon>
        <taxon>Bdelloidea</taxon>
        <taxon>Philodinida</taxon>
        <taxon>Philodinidae</taxon>
        <taxon>Rotaria</taxon>
    </lineage>
</organism>
<protein>
    <submittedName>
        <fullName evidence="2">Uncharacterized protein</fullName>
    </submittedName>
</protein>
<sequence length="89" mass="10091">MVNTIKHPFTFQMPAKRRLNKTTTNSSTKKKTMKQVEHIDQEGSQHPSNVTGYATNEHPENPILAEHQEDDNSDDSMLANPPALLHLTR</sequence>
<comment type="caution">
    <text evidence="2">The sequence shown here is derived from an EMBL/GenBank/DDBJ whole genome shotgun (WGS) entry which is preliminary data.</text>
</comment>
<feature type="region of interest" description="Disordered" evidence="1">
    <location>
        <begin position="1"/>
        <end position="89"/>
    </location>
</feature>
<proteinExistence type="predicted"/>
<feature type="compositionally biased region" description="Basic and acidic residues" evidence="1">
    <location>
        <begin position="34"/>
        <end position="43"/>
    </location>
</feature>
<accession>A0A816PWV9</accession>